<evidence type="ECO:0000256" key="11">
    <source>
        <dbReference type="SAM" id="Phobius"/>
    </source>
</evidence>
<accession>A0A226EXP8</accession>
<feature type="transmembrane region" description="Helical" evidence="11">
    <location>
        <begin position="340"/>
        <end position="366"/>
    </location>
</feature>
<evidence type="ECO:0000256" key="10">
    <source>
        <dbReference type="ARBA" id="ARBA00023136"/>
    </source>
</evidence>
<dbReference type="EMBL" id="LNIX01000001">
    <property type="protein sequence ID" value="OXA61970.1"/>
    <property type="molecule type" value="Genomic_DNA"/>
</dbReference>
<keyword evidence="9" id="KW-0443">Lipid metabolism</keyword>
<evidence type="ECO:0000256" key="3">
    <source>
        <dbReference type="ARBA" id="ARBA00022617"/>
    </source>
</evidence>
<feature type="transmembrane region" description="Helical" evidence="11">
    <location>
        <begin position="193"/>
        <end position="214"/>
    </location>
</feature>
<keyword evidence="10 11" id="KW-0472">Membrane</keyword>
<dbReference type="Pfam" id="PF00173">
    <property type="entry name" value="Cyt-b5"/>
    <property type="match status" value="1"/>
</dbReference>
<reference evidence="14 15" key="1">
    <citation type="submission" date="2015-12" db="EMBL/GenBank/DDBJ databases">
        <title>The genome of Folsomia candida.</title>
        <authorList>
            <person name="Faddeeva A."/>
            <person name="Derks M.F."/>
            <person name="Anvar Y."/>
            <person name="Smit S."/>
            <person name="Van Straalen N."/>
            <person name="Roelofs D."/>
        </authorList>
    </citation>
    <scope>NUCLEOTIDE SEQUENCE [LARGE SCALE GENOMIC DNA]</scope>
    <source>
        <strain evidence="14 15">VU population</strain>
        <tissue evidence="14">Whole body</tissue>
    </source>
</reference>
<sequence>MHPPLNLDSINDFPIPKSNRGAGTALHEKIVEIADLIFITSILLIIMSPEPMDARCVDDDHIAPKPQQDTGSKKLELLSNGYYYDVTSFVERHPGGPIIQMYLNNCEDATQAIQQFHARSRKRVDAIMNSFPKRKATDADLIQTWGPDRVERHRALTRDFESLYKELQDDGLFEPSLSHVLMRYLEITTIGSLGLYLFSAGYTAIGVAFVCWAAGRSTWFVHEAGHHSLTGKPWLDRWMQSHIYGIYCGCSGASWRNHHSQHHAMPQHIHNDIDLHTLPLFAFHERVVTKKEQFGFFVKYQKYFIYIIQSSIMGFYWKWVEDPVYAWKNGYYWDLVHMGIHQIFVYKLGLPLYLLSGCIVLSYMVLQATLSHTHLPITEDPTHWVEYGLVHTANVRSSWWVDYIMGYLNYQIEHHLFPTMPQFRNKLAAKRVKELARKHGLPYHLYDYKTIVIKTLTNLSNVSDDVEKRIKQEEKQEMKVAQMKNSGNNHAGDGNNKEVVGMNKKMLIKKESGLIESIVKDMKLHKIF</sequence>
<evidence type="ECO:0000256" key="1">
    <source>
        <dbReference type="ARBA" id="ARBA00004141"/>
    </source>
</evidence>
<dbReference type="InterPro" id="IPR036400">
    <property type="entry name" value="Cyt_B5-like_heme/steroid_sf"/>
</dbReference>
<feature type="transmembrane region" description="Helical" evidence="11">
    <location>
        <begin position="303"/>
        <end position="320"/>
    </location>
</feature>
<dbReference type="GO" id="GO:0006629">
    <property type="term" value="P:lipid metabolic process"/>
    <property type="evidence" value="ECO:0007669"/>
    <property type="project" value="UniProtKB-KW"/>
</dbReference>
<dbReference type="InterPro" id="IPR001199">
    <property type="entry name" value="Cyt_B5-like_heme/steroid-bd"/>
</dbReference>
<dbReference type="SUPFAM" id="SSF55856">
    <property type="entry name" value="Cytochrome b5-like heme/steroid binding domain"/>
    <property type="match status" value="1"/>
</dbReference>
<dbReference type="CDD" id="cd03506">
    <property type="entry name" value="Delta6-FADS-like"/>
    <property type="match status" value="1"/>
</dbReference>
<comment type="similarity">
    <text evidence="2">Belongs to the fatty acid desaturase type 1 family.</text>
</comment>
<evidence type="ECO:0000256" key="9">
    <source>
        <dbReference type="ARBA" id="ARBA00023098"/>
    </source>
</evidence>
<dbReference type="InterPro" id="IPR012171">
    <property type="entry name" value="Fatty_acid_desaturase"/>
</dbReference>
<protein>
    <submittedName>
        <fullName evidence="14">Fatty acid desaturase 3</fullName>
    </submittedName>
</protein>
<evidence type="ECO:0000256" key="7">
    <source>
        <dbReference type="ARBA" id="ARBA00023002"/>
    </source>
</evidence>
<dbReference type="InterPro" id="IPR018506">
    <property type="entry name" value="Cyt_B5_heme-BS"/>
</dbReference>
<keyword evidence="7" id="KW-0560">Oxidoreductase</keyword>
<dbReference type="PANTHER" id="PTHR19353">
    <property type="entry name" value="FATTY ACID DESATURASE 2"/>
    <property type="match status" value="1"/>
</dbReference>
<dbReference type="OrthoDB" id="260091at2759"/>
<dbReference type="GO" id="GO:0016020">
    <property type="term" value="C:membrane"/>
    <property type="evidence" value="ECO:0007669"/>
    <property type="project" value="UniProtKB-SubCell"/>
</dbReference>
<evidence type="ECO:0000313" key="14">
    <source>
        <dbReference type="EMBL" id="OXA61970.1"/>
    </source>
</evidence>
<evidence type="ECO:0000256" key="8">
    <source>
        <dbReference type="ARBA" id="ARBA00023004"/>
    </source>
</evidence>
<keyword evidence="6 11" id="KW-1133">Transmembrane helix</keyword>
<evidence type="ECO:0000259" key="13">
    <source>
        <dbReference type="Pfam" id="PF00487"/>
    </source>
</evidence>
<dbReference type="PROSITE" id="PS00191">
    <property type="entry name" value="CYTOCHROME_B5_1"/>
    <property type="match status" value="1"/>
</dbReference>
<keyword evidence="4 11" id="KW-0812">Transmembrane</keyword>
<evidence type="ECO:0000256" key="2">
    <source>
        <dbReference type="ARBA" id="ARBA00009295"/>
    </source>
</evidence>
<organism evidence="14 15">
    <name type="scientific">Folsomia candida</name>
    <name type="common">Springtail</name>
    <dbReference type="NCBI Taxonomy" id="158441"/>
    <lineage>
        <taxon>Eukaryota</taxon>
        <taxon>Metazoa</taxon>
        <taxon>Ecdysozoa</taxon>
        <taxon>Arthropoda</taxon>
        <taxon>Hexapoda</taxon>
        <taxon>Collembola</taxon>
        <taxon>Entomobryomorpha</taxon>
        <taxon>Isotomoidea</taxon>
        <taxon>Isotomidae</taxon>
        <taxon>Proisotominae</taxon>
        <taxon>Folsomia</taxon>
    </lineage>
</organism>
<proteinExistence type="inferred from homology"/>
<dbReference type="GO" id="GO:0020037">
    <property type="term" value="F:heme binding"/>
    <property type="evidence" value="ECO:0007669"/>
    <property type="project" value="InterPro"/>
</dbReference>
<evidence type="ECO:0000259" key="12">
    <source>
        <dbReference type="Pfam" id="PF00173"/>
    </source>
</evidence>
<dbReference type="InterPro" id="IPR005804">
    <property type="entry name" value="FA_desaturase_dom"/>
</dbReference>
<keyword evidence="5" id="KW-0479">Metal-binding</keyword>
<dbReference type="OMA" id="REMAWTV"/>
<dbReference type="PANTHER" id="PTHR19353:SF88">
    <property type="entry name" value="DELTA(5) FATTY ACID DESATURASE FAT-4"/>
    <property type="match status" value="1"/>
</dbReference>
<feature type="domain" description="Cytochrome b5 heme-binding" evidence="12">
    <location>
        <begin position="77"/>
        <end position="120"/>
    </location>
</feature>
<evidence type="ECO:0000256" key="5">
    <source>
        <dbReference type="ARBA" id="ARBA00022723"/>
    </source>
</evidence>
<keyword evidence="3" id="KW-0349">Heme</keyword>
<evidence type="ECO:0000256" key="6">
    <source>
        <dbReference type="ARBA" id="ARBA00022989"/>
    </source>
</evidence>
<dbReference type="GO" id="GO:0046872">
    <property type="term" value="F:metal ion binding"/>
    <property type="evidence" value="ECO:0007669"/>
    <property type="project" value="UniProtKB-KW"/>
</dbReference>
<evidence type="ECO:0000256" key="4">
    <source>
        <dbReference type="ARBA" id="ARBA00022692"/>
    </source>
</evidence>
<dbReference type="Proteomes" id="UP000198287">
    <property type="component" value="Unassembled WGS sequence"/>
</dbReference>
<dbReference type="AlphaFoldDB" id="A0A226EXP8"/>
<feature type="domain" description="Fatty acid desaturase" evidence="13">
    <location>
        <begin position="207"/>
        <end position="445"/>
    </location>
</feature>
<keyword evidence="8" id="KW-0408">Iron</keyword>
<dbReference type="Gene3D" id="3.10.120.10">
    <property type="entry name" value="Cytochrome b5-like heme/steroid binding domain"/>
    <property type="match status" value="1"/>
</dbReference>
<evidence type="ECO:0000313" key="15">
    <source>
        <dbReference type="Proteomes" id="UP000198287"/>
    </source>
</evidence>
<comment type="subcellular location">
    <subcellularLocation>
        <location evidence="1">Membrane</location>
        <topology evidence="1">Multi-pass membrane protein</topology>
    </subcellularLocation>
</comment>
<dbReference type="Pfam" id="PF00487">
    <property type="entry name" value="FA_desaturase"/>
    <property type="match status" value="1"/>
</dbReference>
<name>A0A226EXP8_FOLCA</name>
<dbReference type="GO" id="GO:0016717">
    <property type="term" value="F:oxidoreductase activity, acting on paired donors, with oxidation of a pair of donors resulting in the reduction of molecular oxygen to two molecules of water"/>
    <property type="evidence" value="ECO:0007669"/>
    <property type="project" value="TreeGrafter"/>
</dbReference>
<gene>
    <name evidence="14" type="ORF">Fcan01_01567</name>
</gene>
<comment type="caution">
    <text evidence="14">The sequence shown here is derived from an EMBL/GenBank/DDBJ whole genome shotgun (WGS) entry which is preliminary data.</text>
</comment>
<keyword evidence="15" id="KW-1185">Reference proteome</keyword>